<dbReference type="Gene3D" id="1.20.120.530">
    <property type="entry name" value="GntR ligand-binding domain-like"/>
    <property type="match status" value="1"/>
</dbReference>
<gene>
    <name evidence="5" type="ORF">IDH45_29265</name>
</gene>
<evidence type="ECO:0000313" key="5">
    <source>
        <dbReference type="EMBL" id="MBD2866082.1"/>
    </source>
</evidence>
<dbReference type="InterPro" id="IPR011711">
    <property type="entry name" value="GntR_C"/>
</dbReference>
<dbReference type="GO" id="GO:0003700">
    <property type="term" value="F:DNA-binding transcription factor activity"/>
    <property type="evidence" value="ECO:0007669"/>
    <property type="project" value="InterPro"/>
</dbReference>
<evidence type="ECO:0000313" key="6">
    <source>
        <dbReference type="Proteomes" id="UP000639396"/>
    </source>
</evidence>
<dbReference type="PANTHER" id="PTHR43537">
    <property type="entry name" value="TRANSCRIPTIONAL REGULATOR, GNTR FAMILY"/>
    <property type="match status" value="1"/>
</dbReference>
<protein>
    <submittedName>
        <fullName evidence="5">FadR family transcriptional regulator</fullName>
    </submittedName>
</protein>
<dbReference type="SMART" id="SM00345">
    <property type="entry name" value="HTH_GNTR"/>
    <property type="match status" value="1"/>
</dbReference>
<keyword evidence="3" id="KW-0804">Transcription</keyword>
<dbReference type="Proteomes" id="UP000639396">
    <property type="component" value="Unassembled WGS sequence"/>
</dbReference>
<dbReference type="PRINTS" id="PR00035">
    <property type="entry name" value="HTHGNTR"/>
</dbReference>
<dbReference type="GO" id="GO:0003677">
    <property type="term" value="F:DNA binding"/>
    <property type="evidence" value="ECO:0007669"/>
    <property type="project" value="UniProtKB-KW"/>
</dbReference>
<dbReference type="PANTHER" id="PTHR43537:SF5">
    <property type="entry name" value="UXU OPERON TRANSCRIPTIONAL REGULATOR"/>
    <property type="match status" value="1"/>
</dbReference>
<feature type="domain" description="HTH gntR-type" evidence="4">
    <location>
        <begin position="10"/>
        <end position="78"/>
    </location>
</feature>
<accession>A0A927CFN6</accession>
<dbReference type="InterPro" id="IPR008920">
    <property type="entry name" value="TF_FadR/GntR_C"/>
</dbReference>
<keyword evidence="2" id="KW-0238">DNA-binding</keyword>
<dbReference type="SUPFAM" id="SSF48008">
    <property type="entry name" value="GntR ligand-binding domain-like"/>
    <property type="match status" value="1"/>
</dbReference>
<dbReference type="Gene3D" id="1.10.10.10">
    <property type="entry name" value="Winged helix-like DNA-binding domain superfamily/Winged helix DNA-binding domain"/>
    <property type="match status" value="1"/>
</dbReference>
<dbReference type="Pfam" id="PF00392">
    <property type="entry name" value="GntR"/>
    <property type="match status" value="1"/>
</dbReference>
<dbReference type="AlphaFoldDB" id="A0A927CFN6"/>
<dbReference type="Pfam" id="PF07729">
    <property type="entry name" value="FCD"/>
    <property type="match status" value="1"/>
</dbReference>
<organism evidence="5 6">
    <name type="scientific">Paenibacillus oceani</name>
    <dbReference type="NCBI Taxonomy" id="2772510"/>
    <lineage>
        <taxon>Bacteria</taxon>
        <taxon>Bacillati</taxon>
        <taxon>Bacillota</taxon>
        <taxon>Bacilli</taxon>
        <taxon>Bacillales</taxon>
        <taxon>Paenibacillaceae</taxon>
        <taxon>Paenibacillus</taxon>
    </lineage>
</organism>
<evidence type="ECO:0000256" key="3">
    <source>
        <dbReference type="ARBA" id="ARBA00023163"/>
    </source>
</evidence>
<evidence type="ECO:0000256" key="2">
    <source>
        <dbReference type="ARBA" id="ARBA00023125"/>
    </source>
</evidence>
<evidence type="ECO:0000256" key="1">
    <source>
        <dbReference type="ARBA" id="ARBA00023015"/>
    </source>
</evidence>
<proteinExistence type="predicted"/>
<dbReference type="SMART" id="SM00895">
    <property type="entry name" value="FCD"/>
    <property type="match status" value="1"/>
</dbReference>
<keyword evidence="1" id="KW-0805">Transcription regulation</keyword>
<dbReference type="SUPFAM" id="SSF46785">
    <property type="entry name" value="Winged helix' DNA-binding domain"/>
    <property type="match status" value="1"/>
</dbReference>
<dbReference type="InterPro" id="IPR036388">
    <property type="entry name" value="WH-like_DNA-bd_sf"/>
</dbReference>
<dbReference type="RefSeq" id="WP_190931703.1">
    <property type="nucleotide sequence ID" value="NZ_JACXJA010000052.1"/>
</dbReference>
<dbReference type="CDD" id="cd07377">
    <property type="entry name" value="WHTH_GntR"/>
    <property type="match status" value="1"/>
</dbReference>
<dbReference type="InterPro" id="IPR000524">
    <property type="entry name" value="Tscrpt_reg_HTH_GntR"/>
</dbReference>
<comment type="caution">
    <text evidence="5">The sequence shown here is derived from an EMBL/GenBank/DDBJ whole genome shotgun (WGS) entry which is preliminary data.</text>
</comment>
<name>A0A927CFN6_9BACL</name>
<dbReference type="EMBL" id="JACXJA010000052">
    <property type="protein sequence ID" value="MBD2866082.1"/>
    <property type="molecule type" value="Genomic_DNA"/>
</dbReference>
<sequence>MKPIQKDERFTLSQIISEKLKQYIIEQQLTPGQKLPSERELVKTLEVSRSVLREALRALENSGILSIRHGEGAFIQRHNIAPVFNQLMFLWKLDHKKVCELFELRQVFELSAIEQAVDNATESDFDRLETLALRMKQVAGDTRRIQETDIAFHQTLISATHNELFTQLTELIVQYFASIPHHHMGEKELGKSVEEHLQIVDALRSRNPIEAKRILRSHLQFSKKYVKDVNDPI</sequence>
<evidence type="ECO:0000259" key="4">
    <source>
        <dbReference type="PROSITE" id="PS50949"/>
    </source>
</evidence>
<dbReference type="InterPro" id="IPR036390">
    <property type="entry name" value="WH_DNA-bd_sf"/>
</dbReference>
<dbReference type="PROSITE" id="PS50949">
    <property type="entry name" value="HTH_GNTR"/>
    <property type="match status" value="1"/>
</dbReference>
<reference evidence="5" key="1">
    <citation type="submission" date="2020-09" db="EMBL/GenBank/DDBJ databases">
        <title>A novel bacterium of genus Paenibacillus, isolated from South China Sea.</title>
        <authorList>
            <person name="Huang H."/>
            <person name="Mo K."/>
            <person name="Hu Y."/>
        </authorList>
    </citation>
    <scope>NUCLEOTIDE SEQUENCE</scope>
    <source>
        <strain evidence="5">IB182363</strain>
    </source>
</reference>
<keyword evidence="6" id="KW-1185">Reference proteome</keyword>